<comment type="caution">
    <text evidence="1">The sequence shown here is derived from an EMBL/GenBank/DDBJ whole genome shotgun (WGS) entry which is preliminary data.</text>
</comment>
<dbReference type="Proteomes" id="UP000823399">
    <property type="component" value="Unassembled WGS sequence"/>
</dbReference>
<reference evidence="1" key="1">
    <citation type="journal article" date="2020" name="New Phytol.">
        <title>Comparative genomics reveals dynamic genome evolution in host specialist ectomycorrhizal fungi.</title>
        <authorList>
            <person name="Lofgren L.A."/>
            <person name="Nguyen N.H."/>
            <person name="Vilgalys R."/>
            <person name="Ruytinx J."/>
            <person name="Liao H.L."/>
            <person name="Branco S."/>
            <person name="Kuo A."/>
            <person name="LaButti K."/>
            <person name="Lipzen A."/>
            <person name="Andreopoulos W."/>
            <person name="Pangilinan J."/>
            <person name="Riley R."/>
            <person name="Hundley H."/>
            <person name="Na H."/>
            <person name="Barry K."/>
            <person name="Grigoriev I.V."/>
            <person name="Stajich J.E."/>
            <person name="Kennedy P.G."/>
        </authorList>
    </citation>
    <scope>NUCLEOTIDE SEQUENCE</scope>
    <source>
        <strain evidence="1">FC423</strain>
    </source>
</reference>
<dbReference type="AlphaFoldDB" id="A0A9P7JWU6"/>
<feature type="non-terminal residue" evidence="1">
    <location>
        <position position="131"/>
    </location>
</feature>
<protein>
    <submittedName>
        <fullName evidence="1">Uncharacterized protein</fullName>
    </submittedName>
</protein>
<dbReference type="OrthoDB" id="3269274at2759"/>
<dbReference type="GeneID" id="64693352"/>
<proteinExistence type="predicted"/>
<evidence type="ECO:0000313" key="2">
    <source>
        <dbReference type="Proteomes" id="UP000823399"/>
    </source>
</evidence>
<name>A0A9P7JWU6_9AGAM</name>
<gene>
    <name evidence="1" type="ORF">F5147DRAFT_572524</name>
</gene>
<keyword evidence="2" id="KW-1185">Reference proteome</keyword>
<accession>A0A9P7JWU6</accession>
<sequence>QSAAHALLRHDAHVDGTHFHTWKPGGLHPSNITLNSHTTSDEWSITQEDFMNQTLQDVFDAITMQDRLDGRISIIMHCAGSEAPGALSPEHFTIDLYIMPHKYHEVPERIGGDLSTLVQAFSEKFVVPHLQ</sequence>
<organism evidence="1 2">
    <name type="scientific">Suillus discolor</name>
    <dbReference type="NCBI Taxonomy" id="1912936"/>
    <lineage>
        <taxon>Eukaryota</taxon>
        <taxon>Fungi</taxon>
        <taxon>Dikarya</taxon>
        <taxon>Basidiomycota</taxon>
        <taxon>Agaricomycotina</taxon>
        <taxon>Agaricomycetes</taxon>
        <taxon>Agaricomycetidae</taxon>
        <taxon>Boletales</taxon>
        <taxon>Suillineae</taxon>
        <taxon>Suillaceae</taxon>
        <taxon>Suillus</taxon>
    </lineage>
</organism>
<dbReference type="EMBL" id="JABBWM010000015">
    <property type="protein sequence ID" value="KAG2112372.1"/>
    <property type="molecule type" value="Genomic_DNA"/>
</dbReference>
<dbReference type="RefSeq" id="XP_041295303.1">
    <property type="nucleotide sequence ID" value="XM_041431093.1"/>
</dbReference>
<evidence type="ECO:0000313" key="1">
    <source>
        <dbReference type="EMBL" id="KAG2112372.1"/>
    </source>
</evidence>